<dbReference type="Pfam" id="PF02746">
    <property type="entry name" value="MR_MLE_N"/>
    <property type="match status" value="1"/>
</dbReference>
<dbReference type="RefSeq" id="WP_209977133.1">
    <property type="nucleotide sequence ID" value="NZ_JAGGLB010000033.1"/>
</dbReference>
<dbReference type="InterPro" id="IPR046945">
    <property type="entry name" value="RHMD-like"/>
</dbReference>
<dbReference type="PANTHER" id="PTHR13794:SF58">
    <property type="entry name" value="MITOCHONDRIAL ENOLASE SUPERFAMILY MEMBER 1"/>
    <property type="match status" value="1"/>
</dbReference>
<keyword evidence="6" id="KW-1185">Reference proteome</keyword>
<keyword evidence="5" id="KW-0456">Lyase</keyword>
<dbReference type="InterPro" id="IPR036849">
    <property type="entry name" value="Enolase-like_C_sf"/>
</dbReference>
<sequence length="366" mass="40514">MIITDVQAFKVVLPLAQPLHLGPLKIDKRDYAFVRIRTADGKQGTGFGFNRDGLVPEAVVRHLKSLLLGEEVLHTERLWESMYRATRFHGRRGLLMRAISAVDIALWDLKGQYAGLPLWQLLGGYAAEVPAYVAGGYYRADADTDTLRREYADYREQGYRGAKIMVGGATLAEDVRRVAAAREGIGEELPLMVDFNGALSSAKQALAAMEAFAPYQPAFVEEPFLMDNRVALRGFCDRTNVPVAVGEDESGRWAFRELIGDGLVDVLRHDATLVGGISEWIKVTMTGLSHEVPFYPHWFPEVHIHLAAAFPQGWGVELIPASSGIMGFDKLLDNPVEMEAGVARAPEEPGLGLRWKEEALEKWAVI</sequence>
<evidence type="ECO:0000313" key="5">
    <source>
        <dbReference type="EMBL" id="MBP1995320.1"/>
    </source>
</evidence>
<dbReference type="SFLD" id="SFLDG00179">
    <property type="entry name" value="mandelate_racemase"/>
    <property type="match status" value="1"/>
</dbReference>
<gene>
    <name evidence="5" type="ORF">J2Z66_006962</name>
</gene>
<name>A0ABS4J7U8_9BACL</name>
<protein>
    <submittedName>
        <fullName evidence="5">D-arabinonate dehydratase</fullName>
        <ecNumber evidence="5">4.2.1.5</ecNumber>
    </submittedName>
</protein>
<dbReference type="GO" id="GO:0047675">
    <property type="term" value="F:arabinonate dehydratase activity"/>
    <property type="evidence" value="ECO:0007669"/>
    <property type="project" value="UniProtKB-EC"/>
</dbReference>
<dbReference type="SFLD" id="SFLDS00001">
    <property type="entry name" value="Enolase"/>
    <property type="match status" value="1"/>
</dbReference>
<dbReference type="PANTHER" id="PTHR13794">
    <property type="entry name" value="ENOLASE SUPERFAMILY, MANDELATE RACEMASE"/>
    <property type="match status" value="1"/>
</dbReference>
<comment type="cofactor">
    <cofactor evidence="1">
        <name>Mg(2+)</name>
        <dbReference type="ChEBI" id="CHEBI:18420"/>
    </cofactor>
</comment>
<dbReference type="InterPro" id="IPR029065">
    <property type="entry name" value="Enolase_C-like"/>
</dbReference>
<evidence type="ECO:0000256" key="2">
    <source>
        <dbReference type="ARBA" id="ARBA00022723"/>
    </source>
</evidence>
<dbReference type="InterPro" id="IPR013342">
    <property type="entry name" value="Mandelate_racemase_C"/>
</dbReference>
<dbReference type="PROSITE" id="PS00908">
    <property type="entry name" value="MR_MLE_1"/>
    <property type="match status" value="1"/>
</dbReference>
<feature type="domain" description="Mandelate racemase/muconate lactonizing enzyme C-terminal" evidence="4">
    <location>
        <begin position="144"/>
        <end position="242"/>
    </location>
</feature>
<reference evidence="5 6" key="1">
    <citation type="submission" date="2021-03" db="EMBL/GenBank/DDBJ databases">
        <title>Genomic Encyclopedia of Type Strains, Phase IV (KMG-IV): sequencing the most valuable type-strain genomes for metagenomic binning, comparative biology and taxonomic classification.</title>
        <authorList>
            <person name="Goeker M."/>
        </authorList>
    </citation>
    <scope>NUCLEOTIDE SEQUENCE [LARGE SCALE GENOMIC DNA]</scope>
    <source>
        <strain evidence="5 6">DSM 26048</strain>
    </source>
</reference>
<dbReference type="CDD" id="cd03316">
    <property type="entry name" value="MR_like"/>
    <property type="match status" value="1"/>
</dbReference>
<comment type="caution">
    <text evidence="5">The sequence shown here is derived from an EMBL/GenBank/DDBJ whole genome shotgun (WGS) entry which is preliminary data.</text>
</comment>
<dbReference type="Proteomes" id="UP001519287">
    <property type="component" value="Unassembled WGS sequence"/>
</dbReference>
<dbReference type="InterPro" id="IPR018110">
    <property type="entry name" value="Mandel_Rmase/mucon_lact_enz_CS"/>
</dbReference>
<dbReference type="Pfam" id="PF13378">
    <property type="entry name" value="MR_MLE_C"/>
    <property type="match status" value="1"/>
</dbReference>
<evidence type="ECO:0000259" key="4">
    <source>
        <dbReference type="SMART" id="SM00922"/>
    </source>
</evidence>
<dbReference type="InterPro" id="IPR013341">
    <property type="entry name" value="Mandelate_racemase_N_dom"/>
</dbReference>
<evidence type="ECO:0000256" key="1">
    <source>
        <dbReference type="ARBA" id="ARBA00001946"/>
    </source>
</evidence>
<evidence type="ECO:0000313" key="6">
    <source>
        <dbReference type="Proteomes" id="UP001519287"/>
    </source>
</evidence>
<dbReference type="Gene3D" id="3.30.390.10">
    <property type="entry name" value="Enolase-like, N-terminal domain"/>
    <property type="match status" value="1"/>
</dbReference>
<accession>A0ABS4J7U8</accession>
<proteinExistence type="predicted"/>
<dbReference type="EMBL" id="JAGGLB010000033">
    <property type="protein sequence ID" value="MBP1995320.1"/>
    <property type="molecule type" value="Genomic_DNA"/>
</dbReference>
<dbReference type="Gene3D" id="3.20.20.120">
    <property type="entry name" value="Enolase-like C-terminal domain"/>
    <property type="match status" value="1"/>
</dbReference>
<dbReference type="InterPro" id="IPR029017">
    <property type="entry name" value="Enolase-like_N"/>
</dbReference>
<dbReference type="SUPFAM" id="SSF54826">
    <property type="entry name" value="Enolase N-terminal domain-like"/>
    <property type="match status" value="1"/>
</dbReference>
<evidence type="ECO:0000256" key="3">
    <source>
        <dbReference type="ARBA" id="ARBA00022842"/>
    </source>
</evidence>
<dbReference type="EC" id="4.2.1.5" evidence="5"/>
<keyword evidence="3" id="KW-0460">Magnesium</keyword>
<dbReference type="SUPFAM" id="SSF51604">
    <property type="entry name" value="Enolase C-terminal domain-like"/>
    <property type="match status" value="1"/>
</dbReference>
<dbReference type="SMART" id="SM00922">
    <property type="entry name" value="MR_MLE"/>
    <property type="match status" value="1"/>
</dbReference>
<organism evidence="5 6">
    <name type="scientific">Paenibacillus eucommiae</name>
    <dbReference type="NCBI Taxonomy" id="1355755"/>
    <lineage>
        <taxon>Bacteria</taxon>
        <taxon>Bacillati</taxon>
        <taxon>Bacillota</taxon>
        <taxon>Bacilli</taxon>
        <taxon>Bacillales</taxon>
        <taxon>Paenibacillaceae</taxon>
        <taxon>Paenibacillus</taxon>
    </lineage>
</organism>
<keyword evidence="2" id="KW-0479">Metal-binding</keyword>